<feature type="transmembrane region" description="Helical" evidence="1">
    <location>
        <begin position="107"/>
        <end position="126"/>
    </location>
</feature>
<protein>
    <submittedName>
        <fullName evidence="2">Uncharacterized protein</fullName>
    </submittedName>
</protein>
<keyword evidence="1" id="KW-0812">Transmembrane</keyword>
<comment type="caution">
    <text evidence="2">The sequence shown here is derived from an EMBL/GenBank/DDBJ whole genome shotgun (WGS) entry which is preliminary data.</text>
</comment>
<keyword evidence="1" id="KW-1133">Transmembrane helix</keyword>
<evidence type="ECO:0000313" key="3">
    <source>
        <dbReference type="Proteomes" id="UP000682811"/>
    </source>
</evidence>
<feature type="transmembrane region" description="Helical" evidence="1">
    <location>
        <begin position="210"/>
        <end position="228"/>
    </location>
</feature>
<evidence type="ECO:0000256" key="1">
    <source>
        <dbReference type="SAM" id="Phobius"/>
    </source>
</evidence>
<proteinExistence type="predicted"/>
<feature type="transmembrane region" description="Helical" evidence="1">
    <location>
        <begin position="138"/>
        <end position="159"/>
    </location>
</feature>
<feature type="transmembrane region" description="Helical" evidence="1">
    <location>
        <begin position="21"/>
        <end position="40"/>
    </location>
</feature>
<dbReference type="EMBL" id="BORT01000028">
    <property type="protein sequence ID" value="GIO50084.1"/>
    <property type="molecule type" value="Genomic_DNA"/>
</dbReference>
<gene>
    <name evidence="2" type="ORF">J34TS1_48490</name>
</gene>
<dbReference type="RefSeq" id="WP_212980401.1">
    <property type="nucleotide sequence ID" value="NZ_AP025343.1"/>
</dbReference>
<evidence type="ECO:0000313" key="2">
    <source>
        <dbReference type="EMBL" id="GIO50084.1"/>
    </source>
</evidence>
<dbReference type="AlphaFoldDB" id="A0A919YGJ9"/>
<sequence>MENAKKAWSMILKDLKCEKKYFVWTFVYAAYMAFTIGFAVKGQVTAPKYLNPVIDGLFMMLIPFLGFYFNRRSFKYLTEDSYTQMLAFFRALPIPDQIVIAYRLIQIFLAYLINGTVFFGLMYFILEPTQNQMSLVEYLAFALTWIGYGMIMSGLYMYLELSIHGKGYFKITMLLILGVVVVAIIIRLLGGNMLLSSFELANRWSMLSPLMWGMLLAGAVSLVLFTNLTKRKLRIRDLV</sequence>
<dbReference type="Proteomes" id="UP000682811">
    <property type="component" value="Unassembled WGS sequence"/>
</dbReference>
<feature type="transmembrane region" description="Helical" evidence="1">
    <location>
        <begin position="52"/>
        <end position="69"/>
    </location>
</feature>
<keyword evidence="3" id="KW-1185">Reference proteome</keyword>
<accession>A0A919YGJ9</accession>
<reference evidence="2 3" key="1">
    <citation type="submission" date="2021-03" db="EMBL/GenBank/DDBJ databases">
        <title>Antimicrobial resistance genes in bacteria isolated from Japanese honey, and their potential for conferring macrolide and lincosamide resistance in the American foulbrood pathogen Paenibacillus larvae.</title>
        <authorList>
            <person name="Okamoto M."/>
            <person name="Kumagai M."/>
            <person name="Kanamori H."/>
            <person name="Takamatsu D."/>
        </authorList>
    </citation>
    <scope>NUCLEOTIDE SEQUENCE [LARGE SCALE GENOMIC DNA]</scope>
    <source>
        <strain evidence="2 3">J34TS1</strain>
    </source>
</reference>
<feature type="transmembrane region" description="Helical" evidence="1">
    <location>
        <begin position="171"/>
        <end position="190"/>
    </location>
</feature>
<name>A0A919YGJ9_9BACL</name>
<organism evidence="2 3">
    <name type="scientific">Paenibacillus azoreducens</name>
    <dbReference type="NCBI Taxonomy" id="116718"/>
    <lineage>
        <taxon>Bacteria</taxon>
        <taxon>Bacillati</taxon>
        <taxon>Bacillota</taxon>
        <taxon>Bacilli</taxon>
        <taxon>Bacillales</taxon>
        <taxon>Paenibacillaceae</taxon>
        <taxon>Paenibacillus</taxon>
    </lineage>
</organism>
<keyword evidence="1" id="KW-0472">Membrane</keyword>